<comment type="caution">
    <text evidence="3">The sequence shown here is derived from an EMBL/GenBank/DDBJ whole genome shotgun (WGS) entry which is preliminary data.</text>
</comment>
<dbReference type="Proteomes" id="UP001308005">
    <property type="component" value="Unassembled WGS sequence"/>
</dbReference>
<dbReference type="RefSeq" id="WP_324692686.1">
    <property type="nucleotide sequence ID" value="NZ_JAYMYJ010000008.1"/>
</dbReference>
<evidence type="ECO:0000256" key="1">
    <source>
        <dbReference type="SAM" id="MobiDB-lite"/>
    </source>
</evidence>
<feature type="region of interest" description="Disordered" evidence="1">
    <location>
        <begin position="399"/>
        <end position="429"/>
    </location>
</feature>
<accession>A0ABU6CTT3</accession>
<organism evidence="3 4">
    <name type="scientific">Candidatus Thiothrix phosphatis</name>
    <dbReference type="NCBI Taxonomy" id="3112415"/>
    <lineage>
        <taxon>Bacteria</taxon>
        <taxon>Pseudomonadati</taxon>
        <taxon>Pseudomonadota</taxon>
        <taxon>Gammaproteobacteria</taxon>
        <taxon>Thiotrichales</taxon>
        <taxon>Thiotrichaceae</taxon>
        <taxon>Thiothrix</taxon>
    </lineage>
</organism>
<dbReference type="InterPro" id="IPR006497">
    <property type="entry name" value="Phage_lambda_VrpO_N"/>
</dbReference>
<name>A0ABU6CTT3_9GAMM</name>
<dbReference type="InterPro" id="IPR036388">
    <property type="entry name" value="WH-like_DNA-bd_sf"/>
</dbReference>
<evidence type="ECO:0000313" key="3">
    <source>
        <dbReference type="EMBL" id="MEB4589492.1"/>
    </source>
</evidence>
<reference evidence="4" key="1">
    <citation type="submission" date="2023-07" db="EMBL/GenBank/DDBJ databases">
        <title>The carbon used by Thiothrix.</title>
        <authorList>
            <person name="Chen L."/>
        </authorList>
    </citation>
    <scope>NUCLEOTIDE SEQUENCE [LARGE SCALE GENOMIC DNA]</scope>
</reference>
<sequence length="429" mass="44765">MNSLVTILDAALAADLGKRQWAVFAAVLRQTLGYRKVSDDLSSGRLSQLTGIQRNHIWQAKQELVDKGLLLSAPGKFGEVLGFAVLHEKLSGGFFAYPSPTPVRATDSGYAVQQSATNSGEVSQGFVTVSVSATDSGVGDGGSREVLHEKLSSPCPAPPSARLVAVQPDLGVPASQFRPETVPKQDTSLSNLTQSNHDNSKPALPSPQTAVLPTASLGRVGVDGVALFGAGVGVSATDSGLSRPSVSSCRSSATDSGCAGLPALAGELEWPAGLEAGMRQDMAGLLCGLAVQTAQSVLDVLAMGLEAGKVRKPLAYLRVLVRSAHNGELVVAEAQAWREKRSCERAVQVPTSVFERAGELAWIQQLADLQGLPVDVVASQLGVKMRLPHRTTVEAVGAAAASDMPAPQWKRDRHKEPPSGYGGVRSVSA</sequence>
<protein>
    <submittedName>
        <fullName evidence="3">Replication protein</fullName>
    </submittedName>
</protein>
<feature type="domain" description="Bacteriophage lambda Replication protein O N-terminal" evidence="2">
    <location>
        <begin position="6"/>
        <end position="78"/>
    </location>
</feature>
<feature type="compositionally biased region" description="Basic and acidic residues" evidence="1">
    <location>
        <begin position="142"/>
        <end position="151"/>
    </location>
</feature>
<dbReference type="Gene3D" id="1.10.10.10">
    <property type="entry name" value="Winged helix-like DNA-binding domain superfamily/Winged helix DNA-binding domain"/>
    <property type="match status" value="1"/>
</dbReference>
<feature type="compositionally biased region" description="Polar residues" evidence="1">
    <location>
        <begin position="184"/>
        <end position="197"/>
    </location>
</feature>
<keyword evidence="4" id="KW-1185">Reference proteome</keyword>
<feature type="region of interest" description="Disordered" evidence="1">
    <location>
        <begin position="134"/>
        <end position="160"/>
    </location>
</feature>
<proteinExistence type="predicted"/>
<gene>
    <name evidence="3" type="ORF">VSS37_00735</name>
</gene>
<dbReference type="Pfam" id="PF04492">
    <property type="entry name" value="Phage_rep_O"/>
    <property type="match status" value="1"/>
</dbReference>
<feature type="region of interest" description="Disordered" evidence="1">
    <location>
        <begin position="174"/>
        <end position="208"/>
    </location>
</feature>
<evidence type="ECO:0000259" key="2">
    <source>
        <dbReference type="Pfam" id="PF04492"/>
    </source>
</evidence>
<evidence type="ECO:0000313" key="4">
    <source>
        <dbReference type="Proteomes" id="UP001308005"/>
    </source>
</evidence>
<dbReference type="EMBL" id="JAYMYJ010000008">
    <property type="protein sequence ID" value="MEB4589492.1"/>
    <property type="molecule type" value="Genomic_DNA"/>
</dbReference>